<gene>
    <name evidence="5 6" type="primary">rpmF</name>
    <name evidence="6" type="ORF">KAR29_03135</name>
</gene>
<dbReference type="NCBIfam" id="TIGR01031">
    <property type="entry name" value="rpmF_bact"/>
    <property type="match status" value="1"/>
</dbReference>
<name>A0A9Q7F086_9BACT</name>
<keyword evidence="2 5" id="KW-0689">Ribosomal protein</keyword>
<dbReference type="Pfam" id="PF01783">
    <property type="entry name" value="Ribosomal_L32p"/>
    <property type="match status" value="1"/>
</dbReference>
<protein>
    <recommendedName>
        <fullName evidence="4 5">Large ribosomal subunit protein bL32</fullName>
    </recommendedName>
</protein>
<dbReference type="InterPro" id="IPR011332">
    <property type="entry name" value="Ribosomal_zn-bd"/>
</dbReference>
<evidence type="ECO:0000256" key="4">
    <source>
        <dbReference type="ARBA" id="ARBA00035178"/>
    </source>
</evidence>
<evidence type="ECO:0000256" key="5">
    <source>
        <dbReference type="HAMAP-Rule" id="MF_00340"/>
    </source>
</evidence>
<dbReference type="AlphaFoldDB" id="A0A9Q7F086"/>
<dbReference type="Proteomes" id="UP000671879">
    <property type="component" value="Chromosome"/>
</dbReference>
<reference evidence="7" key="1">
    <citation type="submission" date="2021-04" db="EMBL/GenBank/DDBJ databases">
        <title>A novel Synergistetes isolate from a pyrite-forming mixed culture.</title>
        <authorList>
            <person name="Bunk B."/>
            <person name="Sproer C."/>
            <person name="Spring S."/>
            <person name="Pester M."/>
        </authorList>
    </citation>
    <scope>NUCLEOTIDE SEQUENCE [LARGE SCALE GENOMIC DNA]</scope>
    <source>
        <strain evidence="7">J.5.4.2-T.3.5.2</strain>
    </source>
</reference>
<proteinExistence type="inferred from homology"/>
<evidence type="ECO:0000313" key="7">
    <source>
        <dbReference type="Proteomes" id="UP000671879"/>
    </source>
</evidence>
<sequence length="64" mass="6919">MATPKRRVSHAATASRKAQWLGALSAPAVTTCPHCGEVIMTYRACSECGYYRGRKAVEMGTEEA</sequence>
<dbReference type="PANTHER" id="PTHR35534">
    <property type="entry name" value="50S RIBOSOMAL PROTEIN L32"/>
    <property type="match status" value="1"/>
</dbReference>
<dbReference type="RefSeq" id="WP_274374187.1">
    <property type="nucleotide sequence ID" value="NZ_CP072943.1"/>
</dbReference>
<evidence type="ECO:0000256" key="2">
    <source>
        <dbReference type="ARBA" id="ARBA00022980"/>
    </source>
</evidence>
<dbReference type="HAMAP" id="MF_00340">
    <property type="entry name" value="Ribosomal_bL32"/>
    <property type="match status" value="1"/>
</dbReference>
<dbReference type="GO" id="GO:0015934">
    <property type="term" value="C:large ribosomal subunit"/>
    <property type="evidence" value="ECO:0007669"/>
    <property type="project" value="InterPro"/>
</dbReference>
<dbReference type="InterPro" id="IPR002677">
    <property type="entry name" value="Ribosomal_bL32"/>
</dbReference>
<comment type="similarity">
    <text evidence="1 5">Belongs to the bacterial ribosomal protein bL32 family.</text>
</comment>
<dbReference type="KEGG" id="aram:KAR29_03135"/>
<accession>A0A9Q7F086</accession>
<keyword evidence="7" id="KW-1185">Reference proteome</keyword>
<organism evidence="6 7">
    <name type="scientific">Aminithiophilus ramosus</name>
    <dbReference type="NCBI Taxonomy" id="3029084"/>
    <lineage>
        <taxon>Bacteria</taxon>
        <taxon>Thermotogati</taxon>
        <taxon>Synergistota</taxon>
        <taxon>Synergistia</taxon>
        <taxon>Synergistales</taxon>
        <taxon>Aminithiophilaceae</taxon>
        <taxon>Aminithiophilus</taxon>
    </lineage>
</organism>
<dbReference type="PANTHER" id="PTHR35534:SF1">
    <property type="entry name" value="LARGE RIBOSOMAL SUBUNIT PROTEIN BL32"/>
    <property type="match status" value="1"/>
</dbReference>
<dbReference type="GO" id="GO:0006412">
    <property type="term" value="P:translation"/>
    <property type="evidence" value="ECO:0007669"/>
    <property type="project" value="UniProtKB-UniRule"/>
</dbReference>
<keyword evidence="3 5" id="KW-0687">Ribonucleoprotein</keyword>
<dbReference type="SUPFAM" id="SSF57829">
    <property type="entry name" value="Zn-binding ribosomal proteins"/>
    <property type="match status" value="1"/>
</dbReference>
<evidence type="ECO:0000256" key="3">
    <source>
        <dbReference type="ARBA" id="ARBA00023274"/>
    </source>
</evidence>
<evidence type="ECO:0000313" key="6">
    <source>
        <dbReference type="EMBL" id="QTX32922.1"/>
    </source>
</evidence>
<dbReference type="EMBL" id="CP072943">
    <property type="protein sequence ID" value="QTX32922.1"/>
    <property type="molecule type" value="Genomic_DNA"/>
</dbReference>
<dbReference type="InterPro" id="IPR044957">
    <property type="entry name" value="Ribosomal_bL32_bact"/>
</dbReference>
<evidence type="ECO:0000256" key="1">
    <source>
        <dbReference type="ARBA" id="ARBA00008560"/>
    </source>
</evidence>
<dbReference type="GO" id="GO:0003735">
    <property type="term" value="F:structural constituent of ribosome"/>
    <property type="evidence" value="ECO:0007669"/>
    <property type="project" value="InterPro"/>
</dbReference>